<name>A0A6C0HG36_9ZZZZ</name>
<dbReference type="EMBL" id="MN739945">
    <property type="protein sequence ID" value="QHT79096.1"/>
    <property type="molecule type" value="Genomic_DNA"/>
</dbReference>
<dbReference type="AlphaFoldDB" id="A0A6C0HG36"/>
<reference evidence="1" key="1">
    <citation type="journal article" date="2020" name="Nature">
        <title>Giant virus diversity and host interactions through global metagenomics.</title>
        <authorList>
            <person name="Schulz F."/>
            <person name="Roux S."/>
            <person name="Paez-Espino D."/>
            <person name="Jungbluth S."/>
            <person name="Walsh D.A."/>
            <person name="Denef V.J."/>
            <person name="McMahon K.D."/>
            <person name="Konstantinidis K.T."/>
            <person name="Eloe-Fadrosh E.A."/>
            <person name="Kyrpides N.C."/>
            <person name="Woyke T."/>
        </authorList>
    </citation>
    <scope>NUCLEOTIDE SEQUENCE</scope>
    <source>
        <strain evidence="1">GVMAG-M-3300023179-97</strain>
    </source>
</reference>
<evidence type="ECO:0000313" key="1">
    <source>
        <dbReference type="EMBL" id="QHT79096.1"/>
    </source>
</evidence>
<protein>
    <submittedName>
        <fullName evidence="1">Uncharacterized protein</fullName>
    </submittedName>
</protein>
<dbReference type="Gene3D" id="3.40.50.300">
    <property type="entry name" value="P-loop containing nucleotide triphosphate hydrolases"/>
    <property type="match status" value="1"/>
</dbReference>
<sequence>MTTNPNTLSAQSVRLRKFDMKLIPQDAVCVFIGRRRTGKSTLVKDLLFHHQNIPMGTVISGTEESNSFYSKIIPPIFIHGEYNAAILMNFVKRQKLITSKIQQQENSRVPGQPIVKSKLDPRSFMILDDCLYDDSWIHDKNIRYLFLNGRHQKVFFLITMQYPLGIPPVLRTNVDYVFILREPYITNRKRIFDNFGAAFPNFEFFCQIMDQCTENFECLVINNNTRSNKLDDAIFWYKAAIQGDFRIGAPEFWQHNATFYRDREEEDVNSYDPASSKHLRGPSILVRKDF</sequence>
<accession>A0A6C0HG36</accession>
<organism evidence="1">
    <name type="scientific">viral metagenome</name>
    <dbReference type="NCBI Taxonomy" id="1070528"/>
    <lineage>
        <taxon>unclassified sequences</taxon>
        <taxon>metagenomes</taxon>
        <taxon>organismal metagenomes</taxon>
    </lineage>
</organism>
<proteinExistence type="predicted"/>
<dbReference type="SUPFAM" id="SSF52540">
    <property type="entry name" value="P-loop containing nucleoside triphosphate hydrolases"/>
    <property type="match status" value="1"/>
</dbReference>
<dbReference type="InterPro" id="IPR027417">
    <property type="entry name" value="P-loop_NTPase"/>
</dbReference>